<name>A0ABU2NKR9_9PSEU</name>
<gene>
    <name evidence="1" type="ORF">RM445_27170</name>
</gene>
<accession>A0ABU2NKR9</accession>
<reference evidence="2" key="1">
    <citation type="submission" date="2023-07" db="EMBL/GenBank/DDBJ databases">
        <title>30 novel species of actinomycetes from the DSMZ collection.</title>
        <authorList>
            <person name="Nouioui I."/>
        </authorList>
    </citation>
    <scope>NUCLEOTIDE SEQUENCE [LARGE SCALE GENOMIC DNA]</scope>
    <source>
        <strain evidence="2">DSM 45834</strain>
    </source>
</reference>
<sequence>MLQPAPIPSLRTSRRRRRTKLVAGVAGLALLVPVGFGIADAMDRWMPGPGTVQTIDRSPATLLLAMRDVADYHAASGSYQVLVDVEHDSPYLPSVIDGERSTLFATGNVDARVDFSGMGPDAIRVSEDRRSATITLPAPTLAPATLDPAQTRIVGRERGLVQRVEDAVSDNPQDDSELYQLAAAKLDAAATQSDLTTRAADNTRAMLTGLAQGLGYDAVTVNFAPAPAPAP</sequence>
<protein>
    <submittedName>
        <fullName evidence="1">DUF4230 domain-containing protein</fullName>
    </submittedName>
</protein>
<organism evidence="1 2">
    <name type="scientific">Pseudonocardia charpentierae</name>
    <dbReference type="NCBI Taxonomy" id="3075545"/>
    <lineage>
        <taxon>Bacteria</taxon>
        <taxon>Bacillati</taxon>
        <taxon>Actinomycetota</taxon>
        <taxon>Actinomycetes</taxon>
        <taxon>Pseudonocardiales</taxon>
        <taxon>Pseudonocardiaceae</taxon>
        <taxon>Pseudonocardia</taxon>
    </lineage>
</organism>
<dbReference type="Pfam" id="PF14014">
    <property type="entry name" value="DUF4230"/>
    <property type="match status" value="1"/>
</dbReference>
<dbReference type="InterPro" id="IPR025324">
    <property type="entry name" value="DUF4230"/>
</dbReference>
<keyword evidence="2" id="KW-1185">Reference proteome</keyword>
<comment type="caution">
    <text evidence="1">The sequence shown here is derived from an EMBL/GenBank/DDBJ whole genome shotgun (WGS) entry which is preliminary data.</text>
</comment>
<dbReference type="RefSeq" id="WP_311559715.1">
    <property type="nucleotide sequence ID" value="NZ_JAVREJ010000027.1"/>
</dbReference>
<dbReference type="EMBL" id="JAVREJ010000027">
    <property type="protein sequence ID" value="MDT0353199.1"/>
    <property type="molecule type" value="Genomic_DNA"/>
</dbReference>
<dbReference type="Proteomes" id="UP001183202">
    <property type="component" value="Unassembled WGS sequence"/>
</dbReference>
<proteinExistence type="predicted"/>
<evidence type="ECO:0000313" key="2">
    <source>
        <dbReference type="Proteomes" id="UP001183202"/>
    </source>
</evidence>
<evidence type="ECO:0000313" key="1">
    <source>
        <dbReference type="EMBL" id="MDT0353199.1"/>
    </source>
</evidence>